<proteinExistence type="predicted"/>
<keyword evidence="2" id="KW-1185">Reference proteome</keyword>
<name>A0ACC1K189_9FUNG</name>
<reference evidence="1" key="1">
    <citation type="submission" date="2022-07" db="EMBL/GenBank/DDBJ databases">
        <title>Phylogenomic reconstructions and comparative analyses of Kickxellomycotina fungi.</title>
        <authorList>
            <person name="Reynolds N.K."/>
            <person name="Stajich J.E."/>
            <person name="Barry K."/>
            <person name="Grigoriev I.V."/>
            <person name="Crous P."/>
            <person name="Smith M.E."/>
        </authorList>
    </citation>
    <scope>NUCLEOTIDE SEQUENCE</scope>
    <source>
        <strain evidence="1">BCRC 34191</strain>
    </source>
</reference>
<evidence type="ECO:0000313" key="2">
    <source>
        <dbReference type="Proteomes" id="UP001140066"/>
    </source>
</evidence>
<evidence type="ECO:0000313" key="1">
    <source>
        <dbReference type="EMBL" id="KAJ2771593.1"/>
    </source>
</evidence>
<dbReference type="Proteomes" id="UP001140066">
    <property type="component" value="Unassembled WGS sequence"/>
</dbReference>
<sequence length="93" mass="10333">YSYHPPHQLATDLIIEVDERGIYSGQALRMLSREPYEGCAFPVVRRVTFGIVLGNNIRAKPSVAAANIAAFVQRVNEMAPKVKCFILSPESSR</sequence>
<dbReference type="EMBL" id="JANBUK010002595">
    <property type="protein sequence ID" value="KAJ2771593.1"/>
    <property type="molecule type" value="Genomic_DNA"/>
</dbReference>
<protein>
    <submittedName>
        <fullName evidence="1">Uncharacterized protein</fullName>
    </submittedName>
</protein>
<accession>A0ACC1K189</accession>
<organism evidence="1 2">
    <name type="scientific">Coemansia linderi</name>
    <dbReference type="NCBI Taxonomy" id="2663919"/>
    <lineage>
        <taxon>Eukaryota</taxon>
        <taxon>Fungi</taxon>
        <taxon>Fungi incertae sedis</taxon>
        <taxon>Zoopagomycota</taxon>
        <taxon>Kickxellomycotina</taxon>
        <taxon>Kickxellomycetes</taxon>
        <taxon>Kickxellales</taxon>
        <taxon>Kickxellaceae</taxon>
        <taxon>Coemansia</taxon>
    </lineage>
</organism>
<feature type="non-terminal residue" evidence="1">
    <location>
        <position position="93"/>
    </location>
</feature>
<comment type="caution">
    <text evidence="1">The sequence shown here is derived from an EMBL/GenBank/DDBJ whole genome shotgun (WGS) entry which is preliminary data.</text>
</comment>
<feature type="non-terminal residue" evidence="1">
    <location>
        <position position="1"/>
    </location>
</feature>
<gene>
    <name evidence="1" type="ORF">GGI18_005014</name>
</gene>